<gene>
    <name evidence="2" type="ORF">S01H1_02172</name>
    <name evidence="3" type="ORF">S12H4_44236</name>
</gene>
<dbReference type="EMBL" id="BARW01027240">
    <property type="protein sequence ID" value="GAJ14140.1"/>
    <property type="molecule type" value="Genomic_DNA"/>
</dbReference>
<sequence length="41" mass="4824">MCDPEKQCEKPENLKTKPEECTPEQIKECHSDAEEHPRVEK</sequence>
<dbReference type="EMBL" id="BARS01001022">
    <property type="protein sequence ID" value="GAF85002.1"/>
    <property type="molecule type" value="Genomic_DNA"/>
</dbReference>
<evidence type="ECO:0000313" key="2">
    <source>
        <dbReference type="EMBL" id="GAF85002.1"/>
    </source>
</evidence>
<organism evidence="2">
    <name type="scientific">marine sediment metagenome</name>
    <dbReference type="NCBI Taxonomy" id="412755"/>
    <lineage>
        <taxon>unclassified sequences</taxon>
        <taxon>metagenomes</taxon>
        <taxon>ecological metagenomes</taxon>
    </lineage>
</organism>
<feature type="region of interest" description="Disordered" evidence="1">
    <location>
        <begin position="1"/>
        <end position="41"/>
    </location>
</feature>
<evidence type="ECO:0000313" key="3">
    <source>
        <dbReference type="EMBL" id="GAJ14140.1"/>
    </source>
</evidence>
<dbReference type="AlphaFoldDB" id="X0TA12"/>
<protein>
    <submittedName>
        <fullName evidence="2">Uncharacterized protein</fullName>
    </submittedName>
</protein>
<name>X0TA12_9ZZZZ</name>
<proteinExistence type="predicted"/>
<comment type="caution">
    <text evidence="2">The sequence shown here is derived from an EMBL/GenBank/DDBJ whole genome shotgun (WGS) entry which is preliminary data.</text>
</comment>
<accession>X0TA12</accession>
<reference evidence="2" key="1">
    <citation type="journal article" date="2014" name="Front. Microbiol.">
        <title>High frequency of phylogenetically diverse reductive dehalogenase-homologous genes in deep subseafloor sedimentary metagenomes.</title>
        <authorList>
            <person name="Kawai M."/>
            <person name="Futagami T."/>
            <person name="Toyoda A."/>
            <person name="Takaki Y."/>
            <person name="Nishi S."/>
            <person name="Hori S."/>
            <person name="Arai W."/>
            <person name="Tsubouchi T."/>
            <person name="Morono Y."/>
            <person name="Uchiyama I."/>
            <person name="Ito T."/>
            <person name="Fujiyama A."/>
            <person name="Inagaki F."/>
            <person name="Takami H."/>
        </authorList>
    </citation>
    <scope>NUCLEOTIDE SEQUENCE</scope>
    <source>
        <strain evidence="2">Expedition CK06-06</strain>
    </source>
</reference>
<evidence type="ECO:0000256" key="1">
    <source>
        <dbReference type="SAM" id="MobiDB-lite"/>
    </source>
</evidence>